<dbReference type="Pfam" id="PF00171">
    <property type="entry name" value="Aldedh"/>
    <property type="match status" value="1"/>
</dbReference>
<sequence>MSPAFDYNFDLQQGFRGQSTFPTGLFIDGKFVDAIDGETMNVQNPATGEVIASVSVGNEKDVDAAVEAAARAFKTSWGLKVPGKERSRLMLKLADLLERDIDEFASIETLNCGLPFLFARYGGIANSADMLRYFAGWADKLQGNTMEVNEAKMVYTRREPLGVVAGISPWNAPLFIISAKLAPALATGNTVILKPSELTPLTTIRLCELINEAGFPPGVINVVTGTGQAVGVALSNHNGVEKVALTGSQLAGKSVLTGAANSNFKTVTLELGGKSPNIIFEDAKLEEAAEWAAFGIFFGAGQTCTAGSRIFVQESVYDRFLELFLAHIKTYTLGDPFDPATKLGPVITGTHMEHILEYIENGKKEGATLLVGGSRINRPGYYIEPTVFTDVTPDMRIFQEEIFGPVAAIAKFKDDQEALELANNTIYGLASAIFTENITRAMKISAALEAGSVYVNCYHSIEPQVPFGGYKQSGMGRELADQAIANFTQLKAVHINVSTPVPF</sequence>
<dbReference type="FunFam" id="3.40.605.10:FF:000007">
    <property type="entry name" value="NAD/NADP-dependent betaine aldehyde dehydrogenase"/>
    <property type="match status" value="1"/>
</dbReference>
<dbReference type="InterPro" id="IPR016161">
    <property type="entry name" value="Ald_DH/histidinol_DH"/>
</dbReference>
<keyword evidence="2 4" id="KW-0560">Oxidoreductase</keyword>
<dbReference type="SUPFAM" id="SSF53720">
    <property type="entry name" value="ALDH-like"/>
    <property type="match status" value="1"/>
</dbReference>
<dbReference type="AlphaFoldDB" id="A0A067N1U8"/>
<dbReference type="STRING" id="930990.A0A067N1U8"/>
<dbReference type="InterPro" id="IPR016163">
    <property type="entry name" value="Ald_DH_C"/>
</dbReference>
<dbReference type="InterPro" id="IPR029510">
    <property type="entry name" value="Ald_DH_CS_GLU"/>
</dbReference>
<dbReference type="Proteomes" id="UP000027195">
    <property type="component" value="Unassembled WGS sequence"/>
</dbReference>
<evidence type="ECO:0000256" key="3">
    <source>
        <dbReference type="PROSITE-ProRule" id="PRU10007"/>
    </source>
</evidence>
<dbReference type="InterPro" id="IPR015590">
    <property type="entry name" value="Aldehyde_DH_dom"/>
</dbReference>
<dbReference type="FunCoup" id="A0A067N1U8">
    <property type="interactions" value="275"/>
</dbReference>
<name>A0A067N1U8_BOTB1</name>
<evidence type="ECO:0000256" key="4">
    <source>
        <dbReference type="RuleBase" id="RU003345"/>
    </source>
</evidence>
<dbReference type="PANTHER" id="PTHR11699">
    <property type="entry name" value="ALDEHYDE DEHYDROGENASE-RELATED"/>
    <property type="match status" value="1"/>
</dbReference>
<evidence type="ECO:0000313" key="7">
    <source>
        <dbReference type="Proteomes" id="UP000027195"/>
    </source>
</evidence>
<dbReference type="OrthoDB" id="310895at2759"/>
<evidence type="ECO:0000256" key="1">
    <source>
        <dbReference type="ARBA" id="ARBA00009986"/>
    </source>
</evidence>
<dbReference type="PROSITE" id="PS00687">
    <property type="entry name" value="ALDEHYDE_DEHYDR_GLU"/>
    <property type="match status" value="1"/>
</dbReference>
<keyword evidence="7" id="KW-1185">Reference proteome</keyword>
<dbReference type="EMBL" id="KL198022">
    <property type="protein sequence ID" value="KDQ18132.1"/>
    <property type="molecule type" value="Genomic_DNA"/>
</dbReference>
<dbReference type="Gene3D" id="3.40.605.10">
    <property type="entry name" value="Aldehyde Dehydrogenase, Chain A, domain 1"/>
    <property type="match status" value="1"/>
</dbReference>
<dbReference type="HOGENOM" id="CLU_005391_0_2_1"/>
<evidence type="ECO:0000313" key="6">
    <source>
        <dbReference type="EMBL" id="KDQ18132.1"/>
    </source>
</evidence>
<reference evidence="7" key="1">
    <citation type="journal article" date="2014" name="Proc. Natl. Acad. Sci. U.S.A.">
        <title>Extensive sampling of basidiomycete genomes demonstrates inadequacy of the white-rot/brown-rot paradigm for wood decay fungi.</title>
        <authorList>
            <person name="Riley R."/>
            <person name="Salamov A.A."/>
            <person name="Brown D.W."/>
            <person name="Nagy L.G."/>
            <person name="Floudas D."/>
            <person name="Held B.W."/>
            <person name="Levasseur A."/>
            <person name="Lombard V."/>
            <person name="Morin E."/>
            <person name="Otillar R."/>
            <person name="Lindquist E.A."/>
            <person name="Sun H."/>
            <person name="LaButti K.M."/>
            <person name="Schmutz J."/>
            <person name="Jabbour D."/>
            <person name="Luo H."/>
            <person name="Baker S.E."/>
            <person name="Pisabarro A.G."/>
            <person name="Walton J.D."/>
            <person name="Blanchette R.A."/>
            <person name="Henrissat B."/>
            <person name="Martin F."/>
            <person name="Cullen D."/>
            <person name="Hibbett D.S."/>
            <person name="Grigoriev I.V."/>
        </authorList>
    </citation>
    <scope>NUCLEOTIDE SEQUENCE [LARGE SCALE GENOMIC DNA]</scope>
    <source>
        <strain evidence="7">FD-172 SS1</strain>
    </source>
</reference>
<evidence type="ECO:0000259" key="5">
    <source>
        <dbReference type="Pfam" id="PF00171"/>
    </source>
</evidence>
<feature type="active site" evidence="3">
    <location>
        <position position="270"/>
    </location>
</feature>
<evidence type="ECO:0000256" key="2">
    <source>
        <dbReference type="ARBA" id="ARBA00023002"/>
    </source>
</evidence>
<organism evidence="6 7">
    <name type="scientific">Botryobasidium botryosum (strain FD-172 SS1)</name>
    <dbReference type="NCBI Taxonomy" id="930990"/>
    <lineage>
        <taxon>Eukaryota</taxon>
        <taxon>Fungi</taxon>
        <taxon>Dikarya</taxon>
        <taxon>Basidiomycota</taxon>
        <taxon>Agaricomycotina</taxon>
        <taxon>Agaricomycetes</taxon>
        <taxon>Cantharellales</taxon>
        <taxon>Botryobasidiaceae</taxon>
        <taxon>Botryobasidium</taxon>
    </lineage>
</organism>
<protein>
    <recommendedName>
        <fullName evidence="5">Aldehyde dehydrogenase domain-containing protein</fullName>
    </recommendedName>
</protein>
<comment type="similarity">
    <text evidence="1 4">Belongs to the aldehyde dehydrogenase family.</text>
</comment>
<dbReference type="Gene3D" id="3.40.309.10">
    <property type="entry name" value="Aldehyde Dehydrogenase, Chain A, domain 2"/>
    <property type="match status" value="1"/>
</dbReference>
<proteinExistence type="inferred from homology"/>
<accession>A0A067N1U8</accession>
<feature type="domain" description="Aldehyde dehydrogenase" evidence="5">
    <location>
        <begin position="34"/>
        <end position="493"/>
    </location>
</feature>
<dbReference type="FunFam" id="3.40.309.10:FF:000012">
    <property type="entry name" value="Betaine aldehyde dehydrogenase"/>
    <property type="match status" value="1"/>
</dbReference>
<dbReference type="InterPro" id="IPR016162">
    <property type="entry name" value="Ald_DH_N"/>
</dbReference>
<dbReference type="GO" id="GO:0016620">
    <property type="term" value="F:oxidoreductase activity, acting on the aldehyde or oxo group of donors, NAD or NADP as acceptor"/>
    <property type="evidence" value="ECO:0007669"/>
    <property type="project" value="InterPro"/>
</dbReference>
<gene>
    <name evidence="6" type="ORF">BOTBODRAFT_29465</name>
</gene>
<dbReference type="InParanoid" id="A0A067N1U8"/>